<dbReference type="Gene3D" id="2.30.42.10">
    <property type="match status" value="1"/>
</dbReference>
<dbReference type="PANTHER" id="PTHR45980:SF9">
    <property type="entry name" value="PROTEASE DO-LIKE 10, MITOCHONDRIAL-RELATED"/>
    <property type="match status" value="1"/>
</dbReference>
<dbReference type="EMBL" id="ABVL01000002">
    <property type="protein sequence ID" value="EDY21492.1"/>
    <property type="molecule type" value="Genomic_DNA"/>
</dbReference>
<dbReference type="eggNOG" id="COG0265">
    <property type="taxonomic scope" value="Bacteria"/>
</dbReference>
<comment type="caution">
    <text evidence="5">The sequence shown here is derived from an EMBL/GenBank/DDBJ whole genome shotgun (WGS) entry which is preliminary data.</text>
</comment>
<feature type="domain" description="PDZ" evidence="4">
    <location>
        <begin position="235"/>
        <end position="288"/>
    </location>
</feature>
<organism evidence="5 6">
    <name type="scientific">Chthoniobacter flavus Ellin428</name>
    <dbReference type="NCBI Taxonomy" id="497964"/>
    <lineage>
        <taxon>Bacteria</taxon>
        <taxon>Pseudomonadati</taxon>
        <taxon>Verrucomicrobiota</taxon>
        <taxon>Spartobacteria</taxon>
        <taxon>Chthoniobacterales</taxon>
        <taxon>Chthoniobacteraceae</taxon>
        <taxon>Chthoniobacter</taxon>
    </lineage>
</organism>
<keyword evidence="6" id="KW-1185">Reference proteome</keyword>
<proteinExistence type="predicted"/>
<evidence type="ECO:0000313" key="5">
    <source>
        <dbReference type="EMBL" id="EDY21492.1"/>
    </source>
</evidence>
<evidence type="ECO:0000313" key="6">
    <source>
        <dbReference type="Proteomes" id="UP000005824"/>
    </source>
</evidence>
<dbReference type="SUPFAM" id="SSF50494">
    <property type="entry name" value="Trypsin-like serine proteases"/>
    <property type="match status" value="1"/>
</dbReference>
<evidence type="ECO:0000256" key="1">
    <source>
        <dbReference type="ARBA" id="ARBA00022670"/>
    </source>
</evidence>
<dbReference type="RefSeq" id="WP_006978064.1">
    <property type="nucleotide sequence ID" value="NZ_ABVL01000002.1"/>
</dbReference>
<evidence type="ECO:0000259" key="4">
    <source>
        <dbReference type="PROSITE" id="PS50106"/>
    </source>
</evidence>
<dbReference type="GO" id="GO:0032440">
    <property type="term" value="F:2-alkenal reductase [NAD(P)H] activity"/>
    <property type="evidence" value="ECO:0007669"/>
    <property type="project" value="UniProtKB-EC"/>
</dbReference>
<dbReference type="Gene3D" id="2.40.10.10">
    <property type="entry name" value="Trypsin-like serine proteases"/>
    <property type="match status" value="2"/>
</dbReference>
<dbReference type="Pfam" id="PF13365">
    <property type="entry name" value="Trypsin_2"/>
    <property type="match status" value="1"/>
</dbReference>
<dbReference type="InterPro" id="IPR001478">
    <property type="entry name" value="PDZ"/>
</dbReference>
<dbReference type="GO" id="GO:0004252">
    <property type="term" value="F:serine-type endopeptidase activity"/>
    <property type="evidence" value="ECO:0007669"/>
    <property type="project" value="InterPro"/>
</dbReference>
<dbReference type="InterPro" id="IPR043504">
    <property type="entry name" value="Peptidase_S1_PA_chymotrypsin"/>
</dbReference>
<keyword evidence="5" id="KW-0560">Oxidoreductase</keyword>
<dbReference type="PROSITE" id="PS50106">
    <property type="entry name" value="PDZ"/>
    <property type="match status" value="1"/>
</dbReference>
<keyword evidence="1" id="KW-0645">Protease</keyword>
<keyword evidence="2" id="KW-0378">Hydrolase</keyword>
<dbReference type="InterPro" id="IPR041517">
    <property type="entry name" value="DEGP_PDZ"/>
</dbReference>
<dbReference type="PRINTS" id="PR00834">
    <property type="entry name" value="PROTEASES2C"/>
</dbReference>
<dbReference type="STRING" id="497964.CfE428DRAFT_0737"/>
<dbReference type="Pfam" id="PF17815">
    <property type="entry name" value="PDZ_3"/>
    <property type="match status" value="1"/>
</dbReference>
<accession>B4CVQ0</accession>
<dbReference type="Proteomes" id="UP000005824">
    <property type="component" value="Unassembled WGS sequence"/>
</dbReference>
<dbReference type="EC" id="1.3.1.74" evidence="5"/>
<dbReference type="InterPro" id="IPR001940">
    <property type="entry name" value="Peptidase_S1C"/>
</dbReference>
<dbReference type="InterPro" id="IPR046449">
    <property type="entry name" value="DEGP_PDZ_sf"/>
</dbReference>
<dbReference type="InterPro" id="IPR009003">
    <property type="entry name" value="Peptidase_S1_PA"/>
</dbReference>
<evidence type="ECO:0000256" key="3">
    <source>
        <dbReference type="ARBA" id="ARBA00022825"/>
    </source>
</evidence>
<dbReference type="SUPFAM" id="SSF50156">
    <property type="entry name" value="PDZ domain-like"/>
    <property type="match status" value="1"/>
</dbReference>
<dbReference type="InterPro" id="IPR036034">
    <property type="entry name" value="PDZ_sf"/>
</dbReference>
<gene>
    <name evidence="5" type="ORF">CfE428DRAFT_0737</name>
</gene>
<dbReference type="GO" id="GO:0006508">
    <property type="term" value="P:proteolysis"/>
    <property type="evidence" value="ECO:0007669"/>
    <property type="project" value="UniProtKB-KW"/>
</dbReference>
<dbReference type="MEROPS" id="S01.A02"/>
<reference evidence="5 6" key="1">
    <citation type="journal article" date="2011" name="J. Bacteriol.">
        <title>Genome sequence of Chthoniobacter flavus Ellin428, an aerobic heterotrophic soil bacterium.</title>
        <authorList>
            <person name="Kant R."/>
            <person name="van Passel M.W."/>
            <person name="Palva A."/>
            <person name="Lucas S."/>
            <person name="Lapidus A."/>
            <person name="Glavina Del Rio T."/>
            <person name="Dalin E."/>
            <person name="Tice H."/>
            <person name="Bruce D."/>
            <person name="Goodwin L."/>
            <person name="Pitluck S."/>
            <person name="Larimer F.W."/>
            <person name="Land M.L."/>
            <person name="Hauser L."/>
            <person name="Sangwan P."/>
            <person name="de Vos W.M."/>
            <person name="Janssen P.H."/>
            <person name="Smidt H."/>
        </authorList>
    </citation>
    <scope>NUCLEOTIDE SEQUENCE [LARGE SCALE GENOMIC DNA]</scope>
    <source>
        <strain evidence="5 6">Ellin428</strain>
    </source>
</reference>
<dbReference type="Pfam" id="PF13180">
    <property type="entry name" value="PDZ_2"/>
    <property type="match status" value="1"/>
</dbReference>
<name>B4CVQ0_9BACT</name>
<evidence type="ECO:0000256" key="2">
    <source>
        <dbReference type="ARBA" id="ARBA00022801"/>
    </source>
</evidence>
<protein>
    <submittedName>
        <fullName evidence="5">2-alkenal reductase</fullName>
        <ecNumber evidence="5">1.3.1.74</ecNumber>
    </submittedName>
</protein>
<dbReference type="InParanoid" id="B4CVQ0"/>
<dbReference type="AlphaFoldDB" id="B4CVQ0"/>
<sequence length="492" mass="54444" precursor="true">MILRLWPVVLALGLIVSPLRAQPNEIRKSVARINNTMQEGNYRVPWLPGQLGGGSGTGWVVSADRILTNAHVVSNARFLTVEKEDDPKKYIATVEHIAHDCDLAILKVQDPAFFKNTKPLALGGIPELESTVSVFGYPIGGERLSVTQGVVSRIDFRTYTHSVLDSHLTIQIDAAINPGNSGGPVLQEGNVVGVAFQGFSGDVAQNVGYMIPTPVIRHFLKDIEDGHYDRYMDLSIGIANTQNPAMRKGLGLGDDDRGVMVSSVQSAGVCGGKLEVGDVLLSIDGHDIASDGMVELEGERVLMSEVAERKFLGDSVKLGVLRNKKPLDVTIKFDHAWPYLMQANAYDTQPTYILFGGLLFQPLSRNLLGAYRFQNDRISYFYDNFVTKEIYKEHPEVIVLSEILPDPINTYLSEFHDGIVDEINDHKIRTLKDAADAFAEKPEFYVIKFIGYARPLVLERSAVEAARERIRKRYNVLAEQNLSETEATSASR</sequence>
<dbReference type="PANTHER" id="PTHR45980">
    <property type="match status" value="1"/>
</dbReference>
<keyword evidence="3" id="KW-0720">Serine protease</keyword>
<dbReference type="Gene3D" id="3.20.190.20">
    <property type="match status" value="1"/>
</dbReference>